<dbReference type="KEGG" id="mana:MAMMFC1_00801"/>
<evidence type="ECO:0000256" key="4">
    <source>
        <dbReference type="ARBA" id="ARBA00022679"/>
    </source>
</evidence>
<dbReference type="CDD" id="cd04186">
    <property type="entry name" value="GT_2_like_c"/>
    <property type="match status" value="1"/>
</dbReference>
<evidence type="ECO:0000256" key="2">
    <source>
        <dbReference type="ARBA" id="ARBA00006739"/>
    </source>
</evidence>
<accession>A0A348AGF5</accession>
<reference evidence="6 7" key="1">
    <citation type="journal article" date="2018" name="Int. J. Syst. Evol. Microbiol.">
        <title>Methylomusa anaerophila gen. nov., sp. nov., an anaerobic methanol-utilizing bacterium isolated from a microbial fuel cell.</title>
        <authorList>
            <person name="Amano N."/>
            <person name="Yamamuro A."/>
            <person name="Miyahara M."/>
            <person name="Kouzuma A."/>
            <person name="Abe T."/>
            <person name="Watanabe K."/>
        </authorList>
    </citation>
    <scope>NUCLEOTIDE SEQUENCE [LARGE SCALE GENOMIC DNA]</scope>
    <source>
        <strain evidence="6 7">MMFC1</strain>
    </source>
</reference>
<dbReference type="RefSeq" id="WP_126306671.1">
    <property type="nucleotide sequence ID" value="NZ_AP018449.1"/>
</dbReference>
<evidence type="ECO:0000256" key="1">
    <source>
        <dbReference type="ARBA" id="ARBA00004776"/>
    </source>
</evidence>
<dbReference type="Pfam" id="PF00535">
    <property type="entry name" value="Glycos_transf_2"/>
    <property type="match status" value="1"/>
</dbReference>
<dbReference type="Gene3D" id="3.90.550.10">
    <property type="entry name" value="Spore Coat Polysaccharide Biosynthesis Protein SpsA, Chain A"/>
    <property type="match status" value="1"/>
</dbReference>
<dbReference type="PANTHER" id="PTHR43179:SF12">
    <property type="entry name" value="GALACTOFURANOSYLTRANSFERASE GLFT2"/>
    <property type="match status" value="1"/>
</dbReference>
<name>A0A348AGF5_9FIRM</name>
<dbReference type="GO" id="GO:0016757">
    <property type="term" value="F:glycosyltransferase activity"/>
    <property type="evidence" value="ECO:0007669"/>
    <property type="project" value="UniProtKB-KW"/>
</dbReference>
<dbReference type="InterPro" id="IPR029044">
    <property type="entry name" value="Nucleotide-diphossugar_trans"/>
</dbReference>
<dbReference type="PANTHER" id="PTHR43179">
    <property type="entry name" value="RHAMNOSYLTRANSFERASE WBBL"/>
    <property type="match status" value="1"/>
</dbReference>
<dbReference type="AlphaFoldDB" id="A0A348AGF5"/>
<dbReference type="EC" id="2.4.-.-" evidence="6"/>
<keyword evidence="3 6" id="KW-0328">Glycosyltransferase</keyword>
<dbReference type="EMBL" id="AP018449">
    <property type="protein sequence ID" value="BBB90153.1"/>
    <property type="molecule type" value="Genomic_DNA"/>
</dbReference>
<evidence type="ECO:0000259" key="5">
    <source>
        <dbReference type="Pfam" id="PF00535"/>
    </source>
</evidence>
<evidence type="ECO:0000313" key="6">
    <source>
        <dbReference type="EMBL" id="BBB90153.1"/>
    </source>
</evidence>
<dbReference type="Proteomes" id="UP000276437">
    <property type="component" value="Chromosome"/>
</dbReference>
<evidence type="ECO:0000256" key="3">
    <source>
        <dbReference type="ARBA" id="ARBA00022676"/>
    </source>
</evidence>
<dbReference type="SUPFAM" id="SSF53448">
    <property type="entry name" value="Nucleotide-diphospho-sugar transferases"/>
    <property type="match status" value="1"/>
</dbReference>
<dbReference type="OrthoDB" id="9771846at2"/>
<dbReference type="SUPFAM" id="SSF53335">
    <property type="entry name" value="S-adenosyl-L-methionine-dependent methyltransferases"/>
    <property type="match status" value="1"/>
</dbReference>
<keyword evidence="4 6" id="KW-0808">Transferase</keyword>
<feature type="domain" description="Glycosyltransferase 2-like" evidence="5">
    <location>
        <begin position="4"/>
        <end position="149"/>
    </location>
</feature>
<dbReference type="Gene3D" id="3.40.50.150">
    <property type="entry name" value="Vaccinia Virus protein VP39"/>
    <property type="match status" value="1"/>
</dbReference>
<sequence>MKTSIVILTYNQLSSTEQCVESIRKFTEPDQYEIIIIDDNSADGTVEWLRNQPDLKIIYNEQSLGVPIRYNQGIKLASGDNILLIDHDVVVTHGWLTNLMNCLYSDEKIGAVGPVTNYCAGYQNIRINYKTMEEMQAFGKTYNQSNAAAWEERLKLAGYCLLIKKEVVDSIGLLDELFTPGSFEDDDYSFRIRMAGYKLMLCKDTFVHHFGNVHFKIDNVNYHEQFKINRDKFAVKWGFDSAYSTSIRQDLIGFIDKPKDQAIKVLEIGCACGGTLLQIKNIYPKAELYGIELNEQAALSAKLLADVIATDIEKTILPYLEDYFDYIILGDVLEHMVNPWKALANLRPYLNQSGQIFASIPNVMHFSVLRNLLMGSWTYEDAGILDRTHMRFFTLNEIEKMFTGTGYKVHGYQPVLVYETEDDRRFIEGLANLAGDYRLAEQYRAYQYLVKASKEKPLTGFRPPAMDVQQLILLLCRIEQGINPDENLQTLIGCISEEKVTAAQIVEAVMKGLVHKEDIVLVVVANCYKHGLQEHAHDILEQACKMNPQNTQTALNLLRNLDCKDKAAELTKEILEAAKENGNDNEHENGNERQ</sequence>
<dbReference type="InterPro" id="IPR001173">
    <property type="entry name" value="Glyco_trans_2-like"/>
</dbReference>
<keyword evidence="7" id="KW-1185">Reference proteome</keyword>
<protein>
    <submittedName>
        <fullName evidence="6">Putative glycosyltransferase EpsH</fullName>
        <ecNumber evidence="6">2.4.-.-</ecNumber>
    </submittedName>
</protein>
<proteinExistence type="inferred from homology"/>
<dbReference type="CDD" id="cd02440">
    <property type="entry name" value="AdoMet_MTases"/>
    <property type="match status" value="1"/>
</dbReference>
<dbReference type="Pfam" id="PF13489">
    <property type="entry name" value="Methyltransf_23"/>
    <property type="match status" value="1"/>
</dbReference>
<comment type="similarity">
    <text evidence="2">Belongs to the glycosyltransferase 2 family.</text>
</comment>
<gene>
    <name evidence="6" type="primary">epsH_2</name>
    <name evidence="6" type="ORF">MAMMFC1_00801</name>
</gene>
<evidence type="ECO:0000313" key="7">
    <source>
        <dbReference type="Proteomes" id="UP000276437"/>
    </source>
</evidence>
<organism evidence="6 7">
    <name type="scientific">Methylomusa anaerophila</name>
    <dbReference type="NCBI Taxonomy" id="1930071"/>
    <lineage>
        <taxon>Bacteria</taxon>
        <taxon>Bacillati</taxon>
        <taxon>Bacillota</taxon>
        <taxon>Negativicutes</taxon>
        <taxon>Selenomonadales</taxon>
        <taxon>Sporomusaceae</taxon>
        <taxon>Methylomusa</taxon>
    </lineage>
</organism>
<comment type="pathway">
    <text evidence="1">Cell wall biogenesis; cell wall polysaccharide biosynthesis.</text>
</comment>
<dbReference type="InterPro" id="IPR029063">
    <property type="entry name" value="SAM-dependent_MTases_sf"/>
</dbReference>